<name>A0A8J4BFP7_9CHLO</name>
<comment type="caution">
    <text evidence="2">The sequence shown here is derived from an EMBL/GenBank/DDBJ whole genome shotgun (WGS) entry which is preliminary data.</text>
</comment>
<reference evidence="2" key="1">
    <citation type="journal article" date="2021" name="Proc. Natl. Acad. Sci. U.S.A.">
        <title>Three genomes in the algal genus Volvox reveal the fate of a haploid sex-determining region after a transition to homothallism.</title>
        <authorList>
            <person name="Yamamoto K."/>
            <person name="Hamaji T."/>
            <person name="Kawai-Toyooka H."/>
            <person name="Matsuzaki R."/>
            <person name="Takahashi F."/>
            <person name="Nishimura Y."/>
            <person name="Kawachi M."/>
            <person name="Noguchi H."/>
            <person name="Minakuchi Y."/>
            <person name="Umen J.G."/>
            <person name="Toyoda A."/>
            <person name="Nozaki H."/>
        </authorList>
    </citation>
    <scope>NUCLEOTIDE SEQUENCE</scope>
    <source>
        <strain evidence="2">NIES-3780</strain>
    </source>
</reference>
<gene>
    <name evidence="2" type="ORF">Vafri_14830</name>
</gene>
<accession>A0A8J4BFP7</accession>
<feature type="compositionally biased region" description="Pro residues" evidence="1">
    <location>
        <begin position="14"/>
        <end position="38"/>
    </location>
</feature>
<evidence type="ECO:0000256" key="1">
    <source>
        <dbReference type="SAM" id="MobiDB-lite"/>
    </source>
</evidence>
<evidence type="ECO:0000313" key="2">
    <source>
        <dbReference type="EMBL" id="GIL60220.1"/>
    </source>
</evidence>
<sequence>MRHRLAYPYRSSLTPPPDLPHLTLSPPPLRMSQPPPSHSAPHHPHSLSAHLASRPPTPGLYPGSCPQRVARNPRGLGIRVAVMTGAVEPVARAAIPAEEGAAPDPPPTPACEPHRLLLHPPSRSPRGASTDPLRAGYRRRQQQTAGDE</sequence>
<keyword evidence="3" id="KW-1185">Reference proteome</keyword>
<evidence type="ECO:0000313" key="3">
    <source>
        <dbReference type="Proteomes" id="UP000747399"/>
    </source>
</evidence>
<feature type="region of interest" description="Disordered" evidence="1">
    <location>
        <begin position="95"/>
        <end position="148"/>
    </location>
</feature>
<proteinExistence type="predicted"/>
<dbReference type="EMBL" id="BNCO01000038">
    <property type="protein sequence ID" value="GIL60220.1"/>
    <property type="molecule type" value="Genomic_DNA"/>
</dbReference>
<feature type="region of interest" description="Disordered" evidence="1">
    <location>
        <begin position="1"/>
        <end position="67"/>
    </location>
</feature>
<feature type="non-terminal residue" evidence="2">
    <location>
        <position position="148"/>
    </location>
</feature>
<dbReference type="AlphaFoldDB" id="A0A8J4BFP7"/>
<organism evidence="2 3">
    <name type="scientific">Volvox africanus</name>
    <dbReference type="NCBI Taxonomy" id="51714"/>
    <lineage>
        <taxon>Eukaryota</taxon>
        <taxon>Viridiplantae</taxon>
        <taxon>Chlorophyta</taxon>
        <taxon>core chlorophytes</taxon>
        <taxon>Chlorophyceae</taxon>
        <taxon>CS clade</taxon>
        <taxon>Chlamydomonadales</taxon>
        <taxon>Volvocaceae</taxon>
        <taxon>Volvox</taxon>
    </lineage>
</organism>
<dbReference type="Proteomes" id="UP000747399">
    <property type="component" value="Unassembled WGS sequence"/>
</dbReference>
<protein>
    <submittedName>
        <fullName evidence="2">Uncharacterized protein</fullName>
    </submittedName>
</protein>